<feature type="region of interest" description="Disordered" evidence="1">
    <location>
        <begin position="1"/>
        <end position="122"/>
    </location>
</feature>
<evidence type="ECO:0000256" key="1">
    <source>
        <dbReference type="SAM" id="MobiDB-lite"/>
    </source>
</evidence>
<protein>
    <submittedName>
        <fullName evidence="2">Uncharacterized protein</fullName>
    </submittedName>
</protein>
<organism evidence="2 3">
    <name type="scientific">Paraphaeosphaeria minitans</name>
    <dbReference type="NCBI Taxonomy" id="565426"/>
    <lineage>
        <taxon>Eukaryota</taxon>
        <taxon>Fungi</taxon>
        <taxon>Dikarya</taxon>
        <taxon>Ascomycota</taxon>
        <taxon>Pezizomycotina</taxon>
        <taxon>Dothideomycetes</taxon>
        <taxon>Pleosporomycetidae</taxon>
        <taxon>Pleosporales</taxon>
        <taxon>Massarineae</taxon>
        <taxon>Didymosphaeriaceae</taxon>
        <taxon>Paraphaeosphaeria</taxon>
    </lineage>
</organism>
<dbReference type="AlphaFoldDB" id="A0A9P6GLJ2"/>
<gene>
    <name evidence="2" type="ORF">PMIN01_05362</name>
</gene>
<evidence type="ECO:0000313" key="3">
    <source>
        <dbReference type="Proteomes" id="UP000756921"/>
    </source>
</evidence>
<feature type="region of interest" description="Disordered" evidence="1">
    <location>
        <begin position="132"/>
        <end position="151"/>
    </location>
</feature>
<comment type="caution">
    <text evidence="2">The sequence shown here is derived from an EMBL/GenBank/DDBJ whole genome shotgun (WGS) entry which is preliminary data.</text>
</comment>
<dbReference type="EMBL" id="WJXW01000004">
    <property type="protein sequence ID" value="KAF9737583.1"/>
    <property type="molecule type" value="Genomic_DNA"/>
</dbReference>
<evidence type="ECO:0000313" key="2">
    <source>
        <dbReference type="EMBL" id="KAF9737583.1"/>
    </source>
</evidence>
<name>A0A9P6GLJ2_9PLEO</name>
<sequence length="306" mass="34029">MNPTFVSHTTLPSNHNLTRASSPTSHDSTELPRPAARRRSRMPSQPQLANSRPARRQTCQIPTRRSLAHGVPHRGSRSPRLGGVSMGRPEDFHVRRTREREARRGEARRDETRREGGKRWSPSPVEVVLRESGHDGWRQEEEEEEEEEMGTVPTFALSHRFTTCYTHGEIIADARCERLSGRCSGAARHLHTGCGGTTACNGRGAVLVDAKRLSGLNMVDGLGEGWWIARVRNVAGERGRRRTARSRTFLSARLRVASTATYSYLARFEGGCAASTDVRTAGQSFEALPASRPFDGDGVYMRREIS</sequence>
<feature type="compositionally biased region" description="Polar residues" evidence="1">
    <location>
        <begin position="1"/>
        <end position="26"/>
    </location>
</feature>
<reference evidence="2" key="1">
    <citation type="journal article" date="2020" name="Mol. Plant Microbe Interact.">
        <title>Genome Sequence of the Biocontrol Agent Coniothyrium minitans strain Conio (IMI 134523).</title>
        <authorList>
            <person name="Patel D."/>
            <person name="Shittu T.A."/>
            <person name="Baroncelli R."/>
            <person name="Muthumeenakshi S."/>
            <person name="Osborne T.H."/>
            <person name="Janganan T.K."/>
            <person name="Sreenivasaprasad S."/>
        </authorList>
    </citation>
    <scope>NUCLEOTIDE SEQUENCE</scope>
    <source>
        <strain evidence="2">Conio</strain>
    </source>
</reference>
<proteinExistence type="predicted"/>
<feature type="compositionally biased region" description="Acidic residues" evidence="1">
    <location>
        <begin position="140"/>
        <end position="149"/>
    </location>
</feature>
<keyword evidence="3" id="KW-1185">Reference proteome</keyword>
<accession>A0A9P6GLJ2</accession>
<dbReference type="Proteomes" id="UP000756921">
    <property type="component" value="Unassembled WGS sequence"/>
</dbReference>
<feature type="compositionally biased region" description="Basic and acidic residues" evidence="1">
    <location>
        <begin position="88"/>
        <end position="118"/>
    </location>
</feature>